<gene>
    <name evidence="1" type="ORF">CY34DRAFT_67842</name>
</gene>
<dbReference type="AlphaFoldDB" id="A0A0D0AGS2"/>
<protein>
    <submittedName>
        <fullName evidence="1">Uncharacterized protein</fullName>
    </submittedName>
</protein>
<dbReference type="EMBL" id="KN835943">
    <property type="protein sequence ID" value="KIK33437.1"/>
    <property type="molecule type" value="Genomic_DNA"/>
</dbReference>
<dbReference type="Gene3D" id="3.40.50.970">
    <property type="match status" value="1"/>
</dbReference>
<feature type="non-terminal residue" evidence="1">
    <location>
        <position position="1"/>
    </location>
</feature>
<dbReference type="OrthoDB" id="3970464at2759"/>
<sequence length="71" mass="7957">SRRKWASLLATLGDLEGKMSKSYTVHSKSELDKLLDDEEFASAQKIQLVEVIMDKYDTPRALQASAELTAK</sequence>
<proteinExistence type="predicted"/>
<reference evidence="1 2" key="1">
    <citation type="submission" date="2014-04" db="EMBL/GenBank/DDBJ databases">
        <authorList>
            <consortium name="DOE Joint Genome Institute"/>
            <person name="Kuo A."/>
            <person name="Ruytinx J."/>
            <person name="Rineau F."/>
            <person name="Colpaert J."/>
            <person name="Kohler A."/>
            <person name="Nagy L.G."/>
            <person name="Floudas D."/>
            <person name="Copeland A."/>
            <person name="Barry K.W."/>
            <person name="Cichocki N."/>
            <person name="Veneault-Fourrey C."/>
            <person name="LaButti K."/>
            <person name="Lindquist E.A."/>
            <person name="Lipzen A."/>
            <person name="Lundell T."/>
            <person name="Morin E."/>
            <person name="Murat C."/>
            <person name="Sun H."/>
            <person name="Tunlid A."/>
            <person name="Henrissat B."/>
            <person name="Grigoriev I.V."/>
            <person name="Hibbett D.S."/>
            <person name="Martin F."/>
            <person name="Nordberg H.P."/>
            <person name="Cantor M.N."/>
            <person name="Hua S.X."/>
        </authorList>
    </citation>
    <scope>NUCLEOTIDE SEQUENCE [LARGE SCALE GENOMIC DNA]</scope>
    <source>
        <strain evidence="1 2">UH-Slu-Lm8-n1</strain>
    </source>
</reference>
<evidence type="ECO:0000313" key="2">
    <source>
        <dbReference type="Proteomes" id="UP000054485"/>
    </source>
</evidence>
<name>A0A0D0AGS2_9AGAM</name>
<feature type="non-terminal residue" evidence="1">
    <location>
        <position position="71"/>
    </location>
</feature>
<dbReference type="Proteomes" id="UP000054485">
    <property type="component" value="Unassembled WGS sequence"/>
</dbReference>
<evidence type="ECO:0000313" key="1">
    <source>
        <dbReference type="EMBL" id="KIK33437.1"/>
    </source>
</evidence>
<dbReference type="InParanoid" id="A0A0D0AGS2"/>
<dbReference type="HOGENOM" id="CLU_013748_5_3_1"/>
<accession>A0A0D0AGS2</accession>
<organism evidence="1 2">
    <name type="scientific">Suillus luteus UH-Slu-Lm8-n1</name>
    <dbReference type="NCBI Taxonomy" id="930992"/>
    <lineage>
        <taxon>Eukaryota</taxon>
        <taxon>Fungi</taxon>
        <taxon>Dikarya</taxon>
        <taxon>Basidiomycota</taxon>
        <taxon>Agaricomycotina</taxon>
        <taxon>Agaricomycetes</taxon>
        <taxon>Agaricomycetidae</taxon>
        <taxon>Boletales</taxon>
        <taxon>Suillineae</taxon>
        <taxon>Suillaceae</taxon>
        <taxon>Suillus</taxon>
    </lineage>
</organism>
<keyword evidence="2" id="KW-1185">Reference proteome</keyword>
<reference evidence="2" key="2">
    <citation type="submission" date="2015-01" db="EMBL/GenBank/DDBJ databases">
        <title>Evolutionary Origins and Diversification of the Mycorrhizal Mutualists.</title>
        <authorList>
            <consortium name="DOE Joint Genome Institute"/>
            <consortium name="Mycorrhizal Genomics Consortium"/>
            <person name="Kohler A."/>
            <person name="Kuo A."/>
            <person name="Nagy L.G."/>
            <person name="Floudas D."/>
            <person name="Copeland A."/>
            <person name="Barry K.W."/>
            <person name="Cichocki N."/>
            <person name="Veneault-Fourrey C."/>
            <person name="LaButti K."/>
            <person name="Lindquist E.A."/>
            <person name="Lipzen A."/>
            <person name="Lundell T."/>
            <person name="Morin E."/>
            <person name="Murat C."/>
            <person name="Riley R."/>
            <person name="Ohm R."/>
            <person name="Sun H."/>
            <person name="Tunlid A."/>
            <person name="Henrissat B."/>
            <person name="Grigoriev I.V."/>
            <person name="Hibbett D.S."/>
            <person name="Martin F."/>
        </authorList>
    </citation>
    <scope>NUCLEOTIDE SEQUENCE [LARGE SCALE GENOMIC DNA]</scope>
    <source>
        <strain evidence="2">UH-Slu-Lm8-n1</strain>
    </source>
</reference>
<dbReference type="STRING" id="930992.A0A0D0AGS2"/>